<evidence type="ECO:0000256" key="1">
    <source>
        <dbReference type="SAM" id="MobiDB-lite"/>
    </source>
</evidence>
<accession>A0AAV1JAF9</accession>
<feature type="transmembrane region" description="Helical" evidence="2">
    <location>
        <begin position="272"/>
        <end position="294"/>
    </location>
</feature>
<keyword evidence="4" id="KW-1185">Reference proteome</keyword>
<keyword evidence="2" id="KW-0812">Transmembrane</keyword>
<feature type="compositionally biased region" description="Polar residues" evidence="1">
    <location>
        <begin position="438"/>
        <end position="447"/>
    </location>
</feature>
<gene>
    <name evidence="3" type="ORF">LNINA_LOCUS5950</name>
</gene>
<proteinExistence type="predicted"/>
<comment type="caution">
    <text evidence="3">The sequence shown here is derived from an EMBL/GenBank/DDBJ whole genome shotgun (WGS) entry which is preliminary data.</text>
</comment>
<keyword evidence="2" id="KW-0472">Membrane</keyword>
<feature type="region of interest" description="Disordered" evidence="1">
    <location>
        <begin position="415"/>
        <end position="447"/>
    </location>
</feature>
<organism evidence="3 4">
    <name type="scientific">Leptosia nina</name>
    <dbReference type="NCBI Taxonomy" id="320188"/>
    <lineage>
        <taxon>Eukaryota</taxon>
        <taxon>Metazoa</taxon>
        <taxon>Ecdysozoa</taxon>
        <taxon>Arthropoda</taxon>
        <taxon>Hexapoda</taxon>
        <taxon>Insecta</taxon>
        <taxon>Pterygota</taxon>
        <taxon>Neoptera</taxon>
        <taxon>Endopterygota</taxon>
        <taxon>Lepidoptera</taxon>
        <taxon>Glossata</taxon>
        <taxon>Ditrysia</taxon>
        <taxon>Papilionoidea</taxon>
        <taxon>Pieridae</taxon>
        <taxon>Pierinae</taxon>
        <taxon>Leptosia</taxon>
    </lineage>
</organism>
<sequence>MAFIFDHLYYVENVVVEKGFHISPCSVGLQFYVVLRPIDNCEVDVGGDQCCLVDGDGEHCDVLNIVGGCNEYIREGTTKTLVLIAPILNPFQRKGYCSLYVDTKPASDHTNKREIVVIEFDTHVGDRNKSNTRACPGVDEDPLNDCKPVDCDSYYNSRKPYYHPKYKRCIEVPQCIKADLIYNPVSNVCEDESIAEDDIDFLKEKGSKVRKAKDILIIRNRHNYTEILDDGDVHGNPTENKITSLRNIAPKSDKIHFKMLVSKCLVAKNMPVVILSFVIAVQCCTIFALLYCVMRSCSCFKEKKVVRKFFNYRQDATVTTPLINTSNMDTETDYQFLSDSSKVDQKIKCYKACQKEASNARASMSDDILSKCLNRRDWKQTKSDTIPEGFETEERRDAKVIFEDELVKDVQTSTERREMSEMAVEANRSSEREIKCHSYTSQSPGLRTSSVDARYVTEQPRRATVSISTEKAAQACFSNDSIDEFLSERGMIYLAGENISKYTFSTNSSENKPSTASMSSKTSKNIVQKVLSMIHKRSKAPLSDPGGGREAKKDLDLELLHMSKATVYSSSNDSEYKVYRKKDSRTSL</sequence>
<reference evidence="3 4" key="1">
    <citation type="submission" date="2023-11" db="EMBL/GenBank/DDBJ databases">
        <authorList>
            <person name="Okamura Y."/>
        </authorList>
    </citation>
    <scope>NUCLEOTIDE SEQUENCE [LARGE SCALE GENOMIC DNA]</scope>
</reference>
<evidence type="ECO:0000313" key="4">
    <source>
        <dbReference type="Proteomes" id="UP001497472"/>
    </source>
</evidence>
<evidence type="ECO:0000313" key="3">
    <source>
        <dbReference type="EMBL" id="CAK1546374.1"/>
    </source>
</evidence>
<feature type="compositionally biased region" description="Basic residues" evidence="1">
    <location>
        <begin position="579"/>
        <end position="588"/>
    </location>
</feature>
<protein>
    <submittedName>
        <fullName evidence="3">Uncharacterized protein</fullName>
    </submittedName>
</protein>
<name>A0AAV1JAF9_9NEOP</name>
<dbReference type="AlphaFoldDB" id="A0AAV1JAF9"/>
<keyword evidence="2" id="KW-1133">Transmembrane helix</keyword>
<dbReference type="Proteomes" id="UP001497472">
    <property type="component" value="Unassembled WGS sequence"/>
</dbReference>
<evidence type="ECO:0000256" key="2">
    <source>
        <dbReference type="SAM" id="Phobius"/>
    </source>
</evidence>
<feature type="region of interest" description="Disordered" evidence="1">
    <location>
        <begin position="569"/>
        <end position="588"/>
    </location>
</feature>
<dbReference type="EMBL" id="CAVLEF010000008">
    <property type="protein sequence ID" value="CAK1546374.1"/>
    <property type="molecule type" value="Genomic_DNA"/>
</dbReference>